<dbReference type="Pfam" id="PF04509">
    <property type="entry name" value="CheC"/>
    <property type="match status" value="1"/>
</dbReference>
<feature type="domain" description="CheC-like protein" evidence="2">
    <location>
        <begin position="7"/>
        <end position="43"/>
    </location>
</feature>
<evidence type="ECO:0000313" key="3">
    <source>
        <dbReference type="EMBL" id="WDE05786.1"/>
    </source>
</evidence>
<dbReference type="AlphaFoldDB" id="A0AAE9Z2W6"/>
<dbReference type="InterPro" id="IPR051469">
    <property type="entry name" value="FliN/MopA/SpaO"/>
</dbReference>
<proteinExistence type="predicted"/>
<dbReference type="Gene3D" id="3.40.1550.10">
    <property type="entry name" value="CheC-like"/>
    <property type="match status" value="1"/>
</dbReference>
<evidence type="ECO:0000256" key="1">
    <source>
        <dbReference type="ARBA" id="ARBA00022500"/>
    </source>
</evidence>
<dbReference type="RefSeq" id="WP_044836693.1">
    <property type="nucleotide sequence ID" value="NZ_CP059733.1"/>
</dbReference>
<dbReference type="Proteomes" id="UP000032352">
    <property type="component" value="Chromosome"/>
</dbReference>
<dbReference type="CDD" id="cd17910">
    <property type="entry name" value="CheC_ClassII"/>
    <property type="match status" value="1"/>
</dbReference>
<dbReference type="KEGG" id="tvd:SG34_002280"/>
<keyword evidence="4" id="KW-1185">Reference proteome</keyword>
<dbReference type="PANTHER" id="PTHR43484">
    <property type="match status" value="1"/>
</dbReference>
<keyword evidence="1" id="KW-0145">Chemotaxis</keyword>
<dbReference type="InterPro" id="IPR028976">
    <property type="entry name" value="CheC-like_sf"/>
</dbReference>
<organism evidence="3 4">
    <name type="scientific">Thalassomonas viridans</name>
    <dbReference type="NCBI Taxonomy" id="137584"/>
    <lineage>
        <taxon>Bacteria</taxon>
        <taxon>Pseudomonadati</taxon>
        <taxon>Pseudomonadota</taxon>
        <taxon>Gammaproteobacteria</taxon>
        <taxon>Alteromonadales</taxon>
        <taxon>Colwelliaceae</taxon>
        <taxon>Thalassomonas</taxon>
    </lineage>
</organism>
<reference evidence="3 4" key="2">
    <citation type="journal article" date="2022" name="Mar. Drugs">
        <title>Bioassay-Guided Fractionation Leads to the Detection of Cholic Acid Generated by the Rare Thalassomonas sp.</title>
        <authorList>
            <person name="Pheiffer F."/>
            <person name="Schneider Y.K."/>
            <person name="Hansen E.H."/>
            <person name="Andersen J.H."/>
            <person name="Isaksson J."/>
            <person name="Busche T."/>
            <person name="R C."/>
            <person name="Kalinowski J."/>
            <person name="Zyl L.V."/>
            <person name="Trindade M."/>
        </authorList>
    </citation>
    <scope>NUCLEOTIDE SEQUENCE [LARGE SCALE GENOMIC DNA]</scope>
    <source>
        <strain evidence="3 4">XOM25</strain>
    </source>
</reference>
<protein>
    <submittedName>
        <fullName evidence="3">Chemotaxis protein CheC</fullName>
    </submittedName>
</protein>
<dbReference type="PANTHER" id="PTHR43484:SF1">
    <property type="entry name" value="FLAGELLAR MOTOR SWITCH PROTEIN FLIN"/>
    <property type="match status" value="1"/>
</dbReference>
<evidence type="ECO:0000259" key="2">
    <source>
        <dbReference type="Pfam" id="PF04509"/>
    </source>
</evidence>
<dbReference type="GO" id="GO:0016787">
    <property type="term" value="F:hydrolase activity"/>
    <property type="evidence" value="ECO:0007669"/>
    <property type="project" value="InterPro"/>
</dbReference>
<reference evidence="3 4" key="1">
    <citation type="journal article" date="2015" name="Genome Announc.">
        <title>Draft Genome Sequences of Marine Isolates of Thalassomonas viridans and Thalassomonas actiniarum.</title>
        <authorList>
            <person name="Olonade I."/>
            <person name="van Zyl L.J."/>
            <person name="Trindade M."/>
        </authorList>
    </citation>
    <scope>NUCLEOTIDE SEQUENCE [LARGE SCALE GENOMIC DNA]</scope>
    <source>
        <strain evidence="3 4">XOM25</strain>
    </source>
</reference>
<evidence type="ECO:0000313" key="4">
    <source>
        <dbReference type="Proteomes" id="UP000032352"/>
    </source>
</evidence>
<accession>A0AAE9Z2W6</accession>
<sequence>MLELTEFQQDAVAELLNIGVGQAAASLSEMVNQQVDLSIPSVEIMLRQLAVEHIRDTVGNEITAVKETFKGRFWGDAFLLFPESQSLELVRALLREDGLPLDMLSEMEQEALTEVGNIILNACLGSMANIFEHNFHCDLPRYTQGSCDVIFNRNLATAQSAEAVLLLRMDFSLQSNNISGLLTLMMDVESMQVLTELINTTFGMAD</sequence>
<gene>
    <name evidence="3" type="ORF">SG34_002280</name>
</gene>
<dbReference type="EMBL" id="CP059733">
    <property type="protein sequence ID" value="WDE05786.1"/>
    <property type="molecule type" value="Genomic_DNA"/>
</dbReference>
<name>A0AAE9Z2W6_9GAMM</name>
<dbReference type="InterPro" id="IPR007597">
    <property type="entry name" value="CheC"/>
</dbReference>
<dbReference type="SUPFAM" id="SSF103039">
    <property type="entry name" value="CheC-like"/>
    <property type="match status" value="1"/>
</dbReference>
<dbReference type="GO" id="GO:0006935">
    <property type="term" value="P:chemotaxis"/>
    <property type="evidence" value="ECO:0007669"/>
    <property type="project" value="UniProtKB-KW"/>
</dbReference>